<organism evidence="2 3">
    <name type="scientific">Methanobacterium bryantii</name>
    <dbReference type="NCBI Taxonomy" id="2161"/>
    <lineage>
        <taxon>Archaea</taxon>
        <taxon>Methanobacteriati</taxon>
        <taxon>Methanobacteriota</taxon>
        <taxon>Methanomada group</taxon>
        <taxon>Methanobacteria</taxon>
        <taxon>Methanobacteriales</taxon>
        <taxon>Methanobacteriaceae</taxon>
        <taxon>Methanobacterium</taxon>
    </lineage>
</organism>
<feature type="transmembrane region" description="Helical" evidence="1">
    <location>
        <begin position="196"/>
        <end position="217"/>
    </location>
</feature>
<feature type="transmembrane region" description="Helical" evidence="1">
    <location>
        <begin position="328"/>
        <end position="348"/>
    </location>
</feature>
<feature type="transmembrane region" description="Helical" evidence="1">
    <location>
        <begin position="284"/>
        <end position="307"/>
    </location>
</feature>
<keyword evidence="1" id="KW-0812">Transmembrane</keyword>
<keyword evidence="1" id="KW-0472">Membrane</keyword>
<evidence type="ECO:0000313" key="2">
    <source>
        <dbReference type="EMBL" id="PAV04666.1"/>
    </source>
</evidence>
<feature type="transmembrane region" description="Helical" evidence="1">
    <location>
        <begin position="138"/>
        <end position="155"/>
    </location>
</feature>
<dbReference type="AlphaFoldDB" id="A0A2A2H5T4"/>
<name>A0A2A2H5T4_METBR</name>
<dbReference type="OrthoDB" id="3266at2157"/>
<reference evidence="2 3" key="1">
    <citation type="journal article" date="2017" name="BMC Genomics">
        <title>Genomic analysis of methanogenic archaea reveals a shift towards energy conservation.</title>
        <authorList>
            <person name="Gilmore S.P."/>
            <person name="Henske J.K."/>
            <person name="Sexton J.A."/>
            <person name="Solomon K.V."/>
            <person name="Seppala S."/>
            <person name="Yoo J.I."/>
            <person name="Huyett L.M."/>
            <person name="Pressman A."/>
            <person name="Cogan J.Z."/>
            <person name="Kivenson V."/>
            <person name="Peng X."/>
            <person name="Tan Y."/>
            <person name="Valentine D.L."/>
            <person name="O'Malley M.A."/>
        </authorList>
    </citation>
    <scope>NUCLEOTIDE SEQUENCE [LARGE SCALE GENOMIC DNA]</scope>
    <source>
        <strain evidence="2 3">M.o.H.</strain>
    </source>
</reference>
<evidence type="ECO:0000313" key="3">
    <source>
        <dbReference type="Proteomes" id="UP000217784"/>
    </source>
</evidence>
<evidence type="ECO:0008006" key="4">
    <source>
        <dbReference type="Google" id="ProtNLM"/>
    </source>
</evidence>
<keyword evidence="1" id="KW-1133">Transmembrane helix</keyword>
<gene>
    <name evidence="2" type="ORF">ASJ80_10025</name>
</gene>
<dbReference type="PANTHER" id="PTHR20992:SF9">
    <property type="entry name" value="AT15442P-RELATED"/>
    <property type="match status" value="1"/>
</dbReference>
<keyword evidence="3" id="KW-1185">Reference proteome</keyword>
<dbReference type="Pfam" id="PF04087">
    <property type="entry name" value="DUF389"/>
    <property type="match status" value="1"/>
</dbReference>
<accession>A0A2A2H5T4</accession>
<dbReference type="NCBIfam" id="TIGR00341">
    <property type="entry name" value="TIGR00341 family protein"/>
    <property type="match status" value="1"/>
</dbReference>
<dbReference type="Proteomes" id="UP000217784">
    <property type="component" value="Unassembled WGS sequence"/>
</dbReference>
<dbReference type="EMBL" id="LMVM01000013">
    <property type="protein sequence ID" value="PAV04666.1"/>
    <property type="molecule type" value="Genomic_DNA"/>
</dbReference>
<dbReference type="PANTHER" id="PTHR20992">
    <property type="entry name" value="AT15442P-RELATED"/>
    <property type="match status" value="1"/>
</dbReference>
<protein>
    <recommendedName>
        <fullName evidence="4">TIGR00341 family protein</fullName>
    </recommendedName>
</protein>
<feature type="transmembrane region" description="Helical" evidence="1">
    <location>
        <begin position="232"/>
        <end position="250"/>
    </location>
</feature>
<proteinExistence type="predicted"/>
<feature type="transmembrane region" description="Helical" evidence="1">
    <location>
        <begin position="161"/>
        <end position="184"/>
    </location>
</feature>
<feature type="transmembrane region" description="Helical" evidence="1">
    <location>
        <begin position="257"/>
        <end position="278"/>
    </location>
</feature>
<dbReference type="InterPro" id="IPR005240">
    <property type="entry name" value="DUF389"/>
</dbReference>
<comment type="caution">
    <text evidence="2">The sequence shown here is derived from an EMBL/GenBank/DDBJ whole genome shotgun (WGS) entry which is preliminary data.</text>
</comment>
<sequence>MAYRLIIIVIPEYGILKEIKNILKGYDVLNYWDVPSSGEQIVFNVIIRREKTESLINLLQKRFSDLEGFRISLIPVEASLPVPEPIEKVVSKYEEPPDKSDSTLEELTDRLDPRELVDRLSRHEIYSNISDLARLSKVYMLMVILSSIVATIGVLNSNVAVIIGAMVIAPFLGPNMALSLATILGDVDLARESIKTNYFGLFVVFILSSILGLIFTVNPSVPEIALRAKTNLGSITLAFASGIAGALAFTAGFNTTLIGVMVAVALLPPLVTCGLLFGSGHFSLALGAFLLFFINLVSVNLAGVVTFKAQKIRPIHPEMISRAKKMTYIALILWTSLLSIFVVLILIYRGIFGVLLLG</sequence>
<dbReference type="RefSeq" id="WP_069583290.1">
    <property type="nucleotide sequence ID" value="NZ_LMVM01000013.1"/>
</dbReference>
<evidence type="ECO:0000256" key="1">
    <source>
        <dbReference type="SAM" id="Phobius"/>
    </source>
</evidence>